<dbReference type="InterPro" id="IPR014762">
    <property type="entry name" value="DNA_mismatch_repair_CS"/>
</dbReference>
<dbReference type="PANTHER" id="PTHR10073">
    <property type="entry name" value="DNA MISMATCH REPAIR PROTEIN MLH, PMS, MUTL"/>
    <property type="match status" value="1"/>
</dbReference>
<feature type="region of interest" description="Disordered" evidence="3">
    <location>
        <begin position="556"/>
        <end position="631"/>
    </location>
</feature>
<dbReference type="GO" id="GO:0030983">
    <property type="term" value="F:mismatched DNA binding"/>
    <property type="evidence" value="ECO:0007669"/>
    <property type="project" value="InterPro"/>
</dbReference>
<dbReference type="GO" id="GO:0032389">
    <property type="term" value="C:MutLalpha complex"/>
    <property type="evidence" value="ECO:0000318"/>
    <property type="project" value="GO_Central"/>
</dbReference>
<dbReference type="eggNOG" id="KOG1978">
    <property type="taxonomic scope" value="Eukaryota"/>
</dbReference>
<evidence type="ECO:0000256" key="2">
    <source>
        <dbReference type="ARBA" id="ARBA00022763"/>
    </source>
</evidence>
<feature type="domain" description="DNA mismatch repair protein S5" evidence="4">
    <location>
        <begin position="219"/>
        <end position="361"/>
    </location>
</feature>
<dbReference type="GO" id="GO:0061982">
    <property type="term" value="P:meiosis I cell cycle process"/>
    <property type="evidence" value="ECO:0007669"/>
    <property type="project" value="UniProtKB-ARBA"/>
</dbReference>
<dbReference type="SUPFAM" id="SSF54211">
    <property type="entry name" value="Ribosomal protein S5 domain 2-like"/>
    <property type="match status" value="1"/>
</dbReference>
<dbReference type="InterPro" id="IPR013507">
    <property type="entry name" value="DNA_mismatch_S5_2-like"/>
</dbReference>
<reference evidence="6" key="1">
    <citation type="journal article" date="2005" name="Nature">
        <title>Sequencing of Aspergillus nidulans and comparative analysis with A. fumigatus and A. oryzae.</title>
        <authorList>
            <person name="Galagan J.E."/>
            <person name="Calvo S.E."/>
            <person name="Cuomo C."/>
            <person name="Ma L.J."/>
            <person name="Wortman J.R."/>
            <person name="Batzoglou S."/>
            <person name="Lee S.I."/>
            <person name="Basturkmen M."/>
            <person name="Spevak C.C."/>
            <person name="Clutterbuck J."/>
            <person name="Kapitonov V."/>
            <person name="Jurka J."/>
            <person name="Scazzocchio C."/>
            <person name="Farman M."/>
            <person name="Butler J."/>
            <person name="Purcell S."/>
            <person name="Harris S."/>
            <person name="Braus G.H."/>
            <person name="Draht O."/>
            <person name="Busch S."/>
            <person name="D'Enfert C."/>
            <person name="Bouchier C."/>
            <person name="Goldman G.H."/>
            <person name="Bell-Pedersen D."/>
            <person name="Griffiths-Jones S."/>
            <person name="Doonan J.H."/>
            <person name="Yu J."/>
            <person name="Vienken K."/>
            <person name="Pain A."/>
            <person name="Freitag M."/>
            <person name="Selker E.U."/>
            <person name="Archer D.B."/>
            <person name="Penalva M.A."/>
            <person name="Oakley B.R."/>
            <person name="Momany M."/>
            <person name="Tanaka T."/>
            <person name="Kumagai T."/>
            <person name="Asai K."/>
            <person name="Machida M."/>
            <person name="Nierman W.C."/>
            <person name="Denning D.W."/>
            <person name="Caddick M."/>
            <person name="Hynes M."/>
            <person name="Paoletti M."/>
            <person name="Fischer R."/>
            <person name="Miller B."/>
            <person name="Dyer P."/>
            <person name="Sachs M.S."/>
            <person name="Osmani S.A."/>
            <person name="Birren B.W."/>
        </authorList>
    </citation>
    <scope>NUCLEOTIDE SEQUENCE [LARGE SCALE GENOMIC DNA]</scope>
    <source>
        <strain evidence="6">FGSC A4 / ATCC 38163 / CBS 112.46 / NRRL 194 / M139</strain>
    </source>
</reference>
<feature type="compositionally biased region" description="Basic and acidic residues" evidence="3">
    <location>
        <begin position="528"/>
        <end position="542"/>
    </location>
</feature>
<dbReference type="GO" id="GO:0140664">
    <property type="term" value="F:ATP-dependent DNA damage sensor activity"/>
    <property type="evidence" value="ECO:0007669"/>
    <property type="project" value="InterPro"/>
</dbReference>
<dbReference type="GO" id="GO:0005524">
    <property type="term" value="F:ATP binding"/>
    <property type="evidence" value="ECO:0007669"/>
    <property type="project" value="InterPro"/>
</dbReference>
<dbReference type="Gene3D" id="3.30.230.10">
    <property type="match status" value="1"/>
</dbReference>
<dbReference type="InterPro" id="IPR020568">
    <property type="entry name" value="Ribosomal_Su5_D2-typ_SF"/>
</dbReference>
<protein>
    <submittedName>
        <fullName evidence="5">DNA mismatch repair protein, putative (AFU_orthologue AFUA_8G05820)</fullName>
    </submittedName>
</protein>
<feature type="region of interest" description="Disordered" evidence="3">
    <location>
        <begin position="396"/>
        <end position="437"/>
    </location>
</feature>
<dbReference type="EMBL" id="BN001307">
    <property type="protein sequence ID" value="CBF85120.1"/>
    <property type="molecule type" value="Genomic_DNA"/>
</dbReference>
<dbReference type="PROSITE" id="PS00058">
    <property type="entry name" value="DNA_MISMATCH_REPAIR_1"/>
    <property type="match status" value="1"/>
</dbReference>
<feature type="compositionally biased region" description="Polar residues" evidence="3">
    <location>
        <begin position="592"/>
        <end position="623"/>
    </location>
</feature>
<keyword evidence="2" id="KW-0227">DNA damage</keyword>
<evidence type="ECO:0000259" key="4">
    <source>
        <dbReference type="SMART" id="SM01340"/>
    </source>
</evidence>
<dbReference type="InterPro" id="IPR014721">
    <property type="entry name" value="Ribsml_uS5_D2-typ_fold_subgr"/>
</dbReference>
<accession>Q5BD16</accession>
<dbReference type="InterPro" id="IPR002099">
    <property type="entry name" value="MutL/Mlh/PMS"/>
</dbReference>
<dbReference type="SMART" id="SM01340">
    <property type="entry name" value="DNA_mis_repair"/>
    <property type="match status" value="1"/>
</dbReference>
<dbReference type="KEGG" id="ani:ANIA_01564"/>
<feature type="compositionally biased region" description="Low complexity" evidence="3">
    <location>
        <begin position="497"/>
        <end position="524"/>
    </location>
</feature>
<comment type="similarity">
    <text evidence="1">Belongs to the DNA mismatch repair MutL/HexB family.</text>
</comment>
<dbReference type="GO" id="GO:0006298">
    <property type="term" value="P:mismatch repair"/>
    <property type="evidence" value="ECO:0000318"/>
    <property type="project" value="GO_Central"/>
</dbReference>
<dbReference type="HOGENOM" id="CLU_011171_2_0_1"/>
<feature type="compositionally biased region" description="Polar residues" evidence="3">
    <location>
        <begin position="709"/>
        <end position="721"/>
    </location>
</feature>
<accession>C8VN04</accession>
<dbReference type="RefSeq" id="XP_659168.1">
    <property type="nucleotide sequence ID" value="XM_654076.1"/>
</dbReference>
<feature type="compositionally biased region" description="Basic and acidic residues" evidence="3">
    <location>
        <begin position="483"/>
        <end position="492"/>
    </location>
</feature>
<evidence type="ECO:0000256" key="1">
    <source>
        <dbReference type="ARBA" id="ARBA00006082"/>
    </source>
</evidence>
<feature type="compositionally biased region" description="Polar residues" evidence="3">
    <location>
        <begin position="396"/>
        <end position="414"/>
    </location>
</feature>
<dbReference type="STRING" id="227321.Q5BD16"/>
<reference evidence="6" key="2">
    <citation type="journal article" date="2009" name="Fungal Genet. Biol.">
        <title>The 2008 update of the Aspergillus nidulans genome annotation: a community effort.</title>
        <authorList>
            <person name="Wortman J.R."/>
            <person name="Gilsenan J.M."/>
            <person name="Joardar V."/>
            <person name="Deegan J."/>
            <person name="Clutterbuck J."/>
            <person name="Andersen M.R."/>
            <person name="Archer D."/>
            <person name="Bencina M."/>
            <person name="Braus G."/>
            <person name="Coutinho P."/>
            <person name="von Dohren H."/>
            <person name="Doonan J."/>
            <person name="Driessen A.J."/>
            <person name="Durek P."/>
            <person name="Espeso E."/>
            <person name="Fekete E."/>
            <person name="Flipphi M."/>
            <person name="Estrada C.G."/>
            <person name="Geysens S."/>
            <person name="Goldman G."/>
            <person name="de Groot P.W."/>
            <person name="Hansen K."/>
            <person name="Harris S.D."/>
            <person name="Heinekamp T."/>
            <person name="Helmstaedt K."/>
            <person name="Henrissat B."/>
            <person name="Hofmann G."/>
            <person name="Homan T."/>
            <person name="Horio T."/>
            <person name="Horiuchi H."/>
            <person name="James S."/>
            <person name="Jones M."/>
            <person name="Karaffa L."/>
            <person name="Karanyi Z."/>
            <person name="Kato M."/>
            <person name="Keller N."/>
            <person name="Kelly D.E."/>
            <person name="Kiel J.A."/>
            <person name="Kim J.M."/>
            <person name="van der Klei I.J."/>
            <person name="Klis F.M."/>
            <person name="Kovalchuk A."/>
            <person name="Krasevec N."/>
            <person name="Kubicek C.P."/>
            <person name="Liu B."/>
            <person name="Maccabe A."/>
            <person name="Meyer V."/>
            <person name="Mirabito P."/>
            <person name="Miskei M."/>
            <person name="Mos M."/>
            <person name="Mullins J."/>
            <person name="Nelson D.R."/>
            <person name="Nielsen J."/>
            <person name="Oakley B.R."/>
            <person name="Osmani S.A."/>
            <person name="Pakula T."/>
            <person name="Paszewski A."/>
            <person name="Paulsen I."/>
            <person name="Pilsyk S."/>
            <person name="Pocsi I."/>
            <person name="Punt P.J."/>
            <person name="Ram A.F."/>
            <person name="Ren Q."/>
            <person name="Robellet X."/>
            <person name="Robson G."/>
            <person name="Seiboth B."/>
            <person name="van Solingen P."/>
            <person name="Specht T."/>
            <person name="Sun J."/>
            <person name="Taheri-Talesh N."/>
            <person name="Takeshita N."/>
            <person name="Ussery D."/>
            <person name="vanKuyk P.A."/>
            <person name="Visser H."/>
            <person name="van de Vondervoort P.J."/>
            <person name="de Vries R.P."/>
            <person name="Walton J."/>
            <person name="Xiang X."/>
            <person name="Xiong Y."/>
            <person name="Zeng A.P."/>
            <person name="Brandt B.W."/>
            <person name="Cornell M.J."/>
            <person name="van den Hondel C.A."/>
            <person name="Visser J."/>
            <person name="Oliver S.G."/>
            <person name="Turner G."/>
        </authorList>
    </citation>
    <scope>GENOME REANNOTATION</scope>
    <source>
        <strain evidence="6">FGSC A4 / ATCC 38163 / CBS 112.46 / NRRL 194 / M139</strain>
    </source>
</reference>
<name>Q5BD16_EMENI</name>
<dbReference type="InterPro" id="IPR038973">
    <property type="entry name" value="MutL/Mlh/Pms-like"/>
</dbReference>
<dbReference type="InterPro" id="IPR036890">
    <property type="entry name" value="HATPase_C_sf"/>
</dbReference>
<dbReference type="FunFam" id="3.30.230.10:FF:000128">
    <property type="entry name" value="DNA mismatch repair protein, putative"/>
    <property type="match status" value="1"/>
</dbReference>
<dbReference type="FunFam" id="3.30.565.10:FF:000017">
    <property type="entry name" value="PMS1 homolog 1, mismatch repair system component"/>
    <property type="match status" value="1"/>
</dbReference>
<dbReference type="InParanoid" id="Q5BD16"/>
<dbReference type="OMA" id="YAIAQPS"/>
<dbReference type="GO" id="GO:0016887">
    <property type="term" value="F:ATP hydrolysis activity"/>
    <property type="evidence" value="ECO:0000318"/>
    <property type="project" value="GO_Central"/>
</dbReference>
<evidence type="ECO:0000256" key="3">
    <source>
        <dbReference type="SAM" id="MobiDB-lite"/>
    </source>
</evidence>
<sequence>MPIVALPPATVRAIGSTSIISDPYSLAKELLDNALDAFATLVSVEISQDTVGLLQVKDNGHGIPADDYMVVCKRTFTSKIHTVEDLQKVGGKSLGFRGEALASAAELSGALNISTRVETDPVGSSLEYGRNGELTRTERISHPVGTTVRILNLFQQIPVRRQTAIKNSKKTLLKIKKMVQAYAMARPSIRLSFKVLKAKNESLNWMYAPGENGTLTEAALRVGGTGIAPNCILKNWPTPSKDGNASPEDLGFRLVALLPKVGSDITKFNNLGQYISVDNRPLSSGRGFAQDITKLFRRYLRSAASRDGLSPPINDPFLCVHVLCLGGAYDANIEPSKDDVLFENQQAVLSLVEDLLRDTYGDLSNVHEDHGSTGQGRGTSQRNGFEALLSKKQQSAALSTPALDSSPQERSSVSARLFARPESCRSPPEPHSCGEQADRSLLTRLNNPRATMGTASPVVDAQDQGRLSLHKKIHLPGININPRETRQRDDVRPCLPSPTSSADSPAAALNTTPSSSLGPSQLSPATSARDRQQQRQIGRERYGNGSLDTWFLKLSQSSQSPAATEEPETQIEDPPLSQLTQDYFGTERARPNGTSDLANNPSQTASEISLQDSLADSGSTEGSPRTLARPARFVNKPGLPVLEQWSARLYSAASPEENPELQKALEFETRKKAAIQERRMQLQNPKPTTSKNSPHQSRYLAARAALSSQPRPSSVTQQSRSELGEISSHGTGVSKTFLSPQDPRAYLIQLQNSDVPGGPKLKRISSAKLPFEKIPEEHDLHSMGLTLPAGLPLIYSSFKNLWINDLYTQSGEQVEGFVSPDIKTAFESWDAHLSSLIRARYRLAKNSDIPNLQFDFSELSRVSQGSG</sequence>
<evidence type="ECO:0000313" key="6">
    <source>
        <dbReference type="Proteomes" id="UP000000560"/>
    </source>
</evidence>
<evidence type="ECO:0000313" key="5">
    <source>
        <dbReference type="EMBL" id="CBF85120.1"/>
    </source>
</evidence>
<dbReference type="NCBIfam" id="TIGR00585">
    <property type="entry name" value="mutl"/>
    <property type="match status" value="1"/>
</dbReference>
<gene>
    <name evidence="5" type="ORF">ANIA_01564</name>
</gene>
<feature type="region of interest" description="Disordered" evidence="3">
    <location>
        <begin position="704"/>
        <end position="735"/>
    </location>
</feature>
<dbReference type="SUPFAM" id="SSF55874">
    <property type="entry name" value="ATPase domain of HSP90 chaperone/DNA topoisomerase II/histidine kinase"/>
    <property type="match status" value="1"/>
</dbReference>
<dbReference type="PANTHER" id="PTHR10073:SF41">
    <property type="entry name" value="MISMATCH REPAIR PROTEIN, PUTATIVE (AFU_ORTHOLOGUE AFUA_8G05820)-RELATED"/>
    <property type="match status" value="1"/>
</dbReference>
<organism evidence="5 6">
    <name type="scientific">Emericella nidulans (strain FGSC A4 / ATCC 38163 / CBS 112.46 / NRRL 194 / M139)</name>
    <name type="common">Aspergillus nidulans</name>
    <dbReference type="NCBI Taxonomy" id="227321"/>
    <lineage>
        <taxon>Eukaryota</taxon>
        <taxon>Fungi</taxon>
        <taxon>Dikarya</taxon>
        <taxon>Ascomycota</taxon>
        <taxon>Pezizomycotina</taxon>
        <taxon>Eurotiomycetes</taxon>
        <taxon>Eurotiomycetidae</taxon>
        <taxon>Eurotiales</taxon>
        <taxon>Aspergillaceae</taxon>
        <taxon>Aspergillus</taxon>
        <taxon>Aspergillus subgen. Nidulantes</taxon>
    </lineage>
</organism>
<dbReference type="OrthoDB" id="10263226at2759"/>
<dbReference type="Proteomes" id="UP000000560">
    <property type="component" value="Chromosome VII"/>
</dbReference>
<dbReference type="Gene3D" id="3.30.565.10">
    <property type="entry name" value="Histidine kinase-like ATPase, C-terminal domain"/>
    <property type="match status" value="1"/>
</dbReference>
<keyword evidence="6" id="KW-1185">Reference proteome</keyword>
<proteinExistence type="inferred from homology"/>
<dbReference type="AlphaFoldDB" id="Q5BD16"/>
<feature type="region of interest" description="Disordered" evidence="3">
    <location>
        <begin position="472"/>
        <end position="543"/>
    </location>
</feature>
<dbReference type="Pfam" id="PF02518">
    <property type="entry name" value="HATPase_c"/>
    <property type="match status" value="1"/>
</dbReference>
<dbReference type="CDD" id="cd03485">
    <property type="entry name" value="MutL_Trans_hPMS_1_like"/>
    <property type="match status" value="1"/>
</dbReference>
<dbReference type="GeneID" id="2875649"/>
<dbReference type="InterPro" id="IPR003594">
    <property type="entry name" value="HATPase_dom"/>
</dbReference>